<reference evidence="2 3" key="1">
    <citation type="submission" date="2023-12" db="EMBL/GenBank/DDBJ databases">
        <title>Amycolatopsis sp. V23-08.</title>
        <authorList>
            <person name="Somphong A."/>
        </authorList>
    </citation>
    <scope>NUCLEOTIDE SEQUENCE [LARGE SCALE GENOMIC DNA]</scope>
    <source>
        <strain evidence="2 3">V23-08</strain>
    </source>
</reference>
<comment type="similarity">
    <text evidence="1">Belongs to the UPF0098 family.</text>
</comment>
<dbReference type="InterPro" id="IPR036610">
    <property type="entry name" value="PEBP-like_sf"/>
</dbReference>
<evidence type="ECO:0000256" key="1">
    <source>
        <dbReference type="ARBA" id="ARBA00007120"/>
    </source>
</evidence>
<dbReference type="PANTHER" id="PTHR30289">
    <property type="entry name" value="UNCHARACTERIZED PROTEIN YBCL-RELATED"/>
    <property type="match status" value="1"/>
</dbReference>
<evidence type="ECO:0000313" key="2">
    <source>
        <dbReference type="EMBL" id="MEA5362481.1"/>
    </source>
</evidence>
<sequence length="171" mass="17440">MTSPYDSLPAVPEFAVMSADVTDGEPLPVAHFAAMSGVAGAEDRSPQLSWSGFPAATCSFVVTMYDPDAPTPSGFWHWAVADIAAGVTSLAAGELPGGAFAIANDLREPGYTGAAPPPGTGKHRYYIAVTALDVPSVAALGVTPESTPAALSFLTLGHTLARALLVPWAGE</sequence>
<dbReference type="InterPro" id="IPR008914">
    <property type="entry name" value="PEBP"/>
</dbReference>
<dbReference type="Pfam" id="PF01161">
    <property type="entry name" value="PBP"/>
    <property type="match status" value="1"/>
</dbReference>
<gene>
    <name evidence="2" type="ORF">VA596_23290</name>
</gene>
<dbReference type="GO" id="GO:0004860">
    <property type="term" value="F:protein kinase inhibitor activity"/>
    <property type="evidence" value="ECO:0007669"/>
    <property type="project" value="UniProtKB-KW"/>
</dbReference>
<accession>A0ABU5RB55</accession>
<dbReference type="RefSeq" id="WP_323329971.1">
    <property type="nucleotide sequence ID" value="NZ_JAYFSI010000005.1"/>
</dbReference>
<keyword evidence="3" id="KW-1185">Reference proteome</keyword>
<keyword evidence="2" id="KW-0649">Protein kinase inhibitor</keyword>
<organism evidence="2 3">
    <name type="scientific">Amycolatopsis heterodermiae</name>
    <dbReference type="NCBI Taxonomy" id="3110235"/>
    <lineage>
        <taxon>Bacteria</taxon>
        <taxon>Bacillati</taxon>
        <taxon>Actinomycetota</taxon>
        <taxon>Actinomycetes</taxon>
        <taxon>Pseudonocardiales</taxon>
        <taxon>Pseudonocardiaceae</taxon>
        <taxon>Amycolatopsis</taxon>
    </lineage>
</organism>
<dbReference type="SUPFAM" id="SSF49777">
    <property type="entry name" value="PEBP-like"/>
    <property type="match status" value="1"/>
</dbReference>
<comment type="caution">
    <text evidence="2">The sequence shown here is derived from an EMBL/GenBank/DDBJ whole genome shotgun (WGS) entry which is preliminary data.</text>
</comment>
<dbReference type="PANTHER" id="PTHR30289:SF1">
    <property type="entry name" value="PEBP (PHOSPHATIDYLETHANOLAMINE-BINDING PROTEIN) FAMILY PROTEIN"/>
    <property type="match status" value="1"/>
</dbReference>
<proteinExistence type="inferred from homology"/>
<dbReference type="NCBIfam" id="TIGR00481">
    <property type="entry name" value="YbhB/YbcL family Raf kinase inhibitor-like protein"/>
    <property type="match status" value="1"/>
</dbReference>
<dbReference type="EMBL" id="JAYFSI010000005">
    <property type="protein sequence ID" value="MEA5362481.1"/>
    <property type="molecule type" value="Genomic_DNA"/>
</dbReference>
<name>A0ABU5RB55_9PSEU</name>
<dbReference type="Proteomes" id="UP001304298">
    <property type="component" value="Unassembled WGS sequence"/>
</dbReference>
<dbReference type="CDD" id="cd00865">
    <property type="entry name" value="PEBP_bact_arch"/>
    <property type="match status" value="1"/>
</dbReference>
<protein>
    <submittedName>
        <fullName evidence="2">YbhB/YbcL family Raf kinase inhibitor-like protein</fullName>
    </submittedName>
</protein>
<dbReference type="InterPro" id="IPR005247">
    <property type="entry name" value="YbhB_YbcL/LppC-like"/>
</dbReference>
<evidence type="ECO:0000313" key="3">
    <source>
        <dbReference type="Proteomes" id="UP001304298"/>
    </source>
</evidence>
<dbReference type="Gene3D" id="3.90.280.10">
    <property type="entry name" value="PEBP-like"/>
    <property type="match status" value="1"/>
</dbReference>